<reference evidence="3 4" key="1">
    <citation type="journal article" date="2016" name="Genome Biol. Evol.">
        <title>Divergent and convergent evolution of fungal pathogenicity.</title>
        <authorList>
            <person name="Shang Y."/>
            <person name="Xiao G."/>
            <person name="Zheng P."/>
            <person name="Cen K."/>
            <person name="Zhan S."/>
            <person name="Wang C."/>
        </authorList>
    </citation>
    <scope>NUCLEOTIDE SEQUENCE [LARGE SCALE GENOMIC DNA]</scope>
    <source>
        <strain evidence="3 4">RCEF 264</strain>
    </source>
</reference>
<sequence>MASFKYSTAEDEKRLLDETTIMTATDAESQTKPDGGNQVETEPRQPRHKKSSSVKRVVRCVLTTLLVVTWCILALGVTSMAVGTWRHHRQPSCGQAGRHRMGAVRPVATVQGMVLASEADAAAAGHNNINNNNNNNPPQEANPSAFARLLEAVSPDALHSLLHQYFPDTYKHGVYPSEKSALEAIHRANAPLATSIVQLARRDSRNSTVSSSPPPSSSAGPTSTLPPSSTSHTTTTTAGNTTGKSTTTAESSKTTPPSSSHKVTSTFTSTINGTPTVVTATSVVGVGAANTGGGSGPSGSLQTNAAVPIGAGGNRARLAEAMAGVLVGALLF</sequence>
<dbReference type="Proteomes" id="UP000076874">
    <property type="component" value="Unassembled WGS sequence"/>
</dbReference>
<keyword evidence="2" id="KW-0812">Transmembrane</keyword>
<feature type="region of interest" description="Disordered" evidence="1">
    <location>
        <begin position="15"/>
        <end position="53"/>
    </location>
</feature>
<evidence type="ECO:0000256" key="1">
    <source>
        <dbReference type="SAM" id="MobiDB-lite"/>
    </source>
</evidence>
<keyword evidence="2" id="KW-0472">Membrane</keyword>
<evidence type="ECO:0000256" key="2">
    <source>
        <dbReference type="SAM" id="Phobius"/>
    </source>
</evidence>
<feature type="region of interest" description="Disordered" evidence="1">
    <location>
        <begin position="201"/>
        <end position="273"/>
    </location>
</feature>
<name>A0A167MFJ7_9HYPO</name>
<proteinExistence type="predicted"/>
<dbReference type="AlphaFoldDB" id="A0A167MFJ7"/>
<gene>
    <name evidence="3" type="ORF">SPI_08908</name>
</gene>
<evidence type="ECO:0000313" key="4">
    <source>
        <dbReference type="Proteomes" id="UP000076874"/>
    </source>
</evidence>
<organism evidence="3 4">
    <name type="scientific">Niveomyces insectorum RCEF 264</name>
    <dbReference type="NCBI Taxonomy" id="1081102"/>
    <lineage>
        <taxon>Eukaryota</taxon>
        <taxon>Fungi</taxon>
        <taxon>Dikarya</taxon>
        <taxon>Ascomycota</taxon>
        <taxon>Pezizomycotina</taxon>
        <taxon>Sordariomycetes</taxon>
        <taxon>Hypocreomycetidae</taxon>
        <taxon>Hypocreales</taxon>
        <taxon>Cordycipitaceae</taxon>
        <taxon>Niveomyces</taxon>
    </lineage>
</organism>
<evidence type="ECO:0000313" key="3">
    <source>
        <dbReference type="EMBL" id="OAA54289.1"/>
    </source>
</evidence>
<accession>A0A167MFJ7</accession>
<feature type="compositionally biased region" description="Polar residues" evidence="1">
    <location>
        <begin position="20"/>
        <end position="32"/>
    </location>
</feature>
<dbReference type="STRING" id="1081102.A0A167MFJ7"/>
<comment type="caution">
    <text evidence="3">The sequence shown here is derived from an EMBL/GenBank/DDBJ whole genome shotgun (WGS) entry which is preliminary data.</text>
</comment>
<dbReference type="OrthoDB" id="5427732at2759"/>
<keyword evidence="4" id="KW-1185">Reference proteome</keyword>
<feature type="compositionally biased region" description="Low complexity" evidence="1">
    <location>
        <begin position="207"/>
        <end position="266"/>
    </location>
</feature>
<keyword evidence="2" id="KW-1133">Transmembrane helix</keyword>
<dbReference type="EMBL" id="AZHD01000024">
    <property type="protein sequence ID" value="OAA54289.1"/>
    <property type="molecule type" value="Genomic_DNA"/>
</dbReference>
<protein>
    <submittedName>
        <fullName evidence="3">Uncharacterized protein</fullName>
    </submittedName>
</protein>
<feature type="transmembrane region" description="Helical" evidence="2">
    <location>
        <begin position="57"/>
        <end position="85"/>
    </location>
</feature>